<reference evidence="2 3" key="1">
    <citation type="submission" date="2020-07" db="EMBL/GenBank/DDBJ databases">
        <authorList>
            <person name="Feng X."/>
        </authorList>
    </citation>
    <scope>NUCLEOTIDE SEQUENCE [LARGE SCALE GENOMIC DNA]</scope>
    <source>
        <strain evidence="2 3">JCM14086</strain>
    </source>
</reference>
<dbReference type="Proteomes" id="UP000525652">
    <property type="component" value="Unassembled WGS sequence"/>
</dbReference>
<protein>
    <submittedName>
        <fullName evidence="2">Uncharacterized protein</fullName>
    </submittedName>
</protein>
<comment type="caution">
    <text evidence="2">The sequence shown here is derived from an EMBL/GenBank/DDBJ whole genome shotgun (WGS) entry which is preliminary data.</text>
</comment>
<sequence length="345" mass="38855">MGFFKRYPIFCVVLVLLVLALGAGVYLVISQQAKVEDAKESYENQVRRLQEVSRGVLYNPETGQRVAPNKANRELLQVRLDQVDGDLERIRSGMVARTDRILNDSADEFTFLPKLQSFIASLKALAAKNHVILQSDEAFGFAKYATQAAQPKKEMIPMLNRQRQVLDYILKQLMASEPVSILAVEREFVERPPEEENSRNRGRNSNTKEDDVFTIQELVTARSNEFIETSAFRIVFTGRTNALREFLNRLGKFELPLIVRSVEVVPATESDVPKQAEAPKQNSSENALFALFGGGDEEEAEVEVTEETDPNKKPVITETESKFTVVIEYVEVDIDSDDETEEAGS</sequence>
<dbReference type="EMBL" id="JACHVA010000053">
    <property type="protein sequence ID" value="MBC2601468.1"/>
    <property type="molecule type" value="Genomic_DNA"/>
</dbReference>
<dbReference type="RefSeq" id="WP_185692180.1">
    <property type="nucleotide sequence ID" value="NZ_JACHVA010000053.1"/>
</dbReference>
<organism evidence="2 3">
    <name type="scientific">Puniceicoccus vermicola</name>
    <dbReference type="NCBI Taxonomy" id="388746"/>
    <lineage>
        <taxon>Bacteria</taxon>
        <taxon>Pseudomonadati</taxon>
        <taxon>Verrucomicrobiota</taxon>
        <taxon>Opitutia</taxon>
        <taxon>Puniceicoccales</taxon>
        <taxon>Puniceicoccaceae</taxon>
        <taxon>Puniceicoccus</taxon>
    </lineage>
</organism>
<proteinExistence type="predicted"/>
<gene>
    <name evidence="2" type="ORF">H5P30_06720</name>
</gene>
<accession>A0A7X1AYV5</accession>
<name>A0A7X1AYV5_9BACT</name>
<dbReference type="AlphaFoldDB" id="A0A7X1AYV5"/>
<keyword evidence="3" id="KW-1185">Reference proteome</keyword>
<feature type="compositionally biased region" description="Acidic residues" evidence="1">
    <location>
        <begin position="295"/>
        <end position="308"/>
    </location>
</feature>
<feature type="region of interest" description="Disordered" evidence="1">
    <location>
        <begin position="295"/>
        <end position="317"/>
    </location>
</feature>
<evidence type="ECO:0000313" key="2">
    <source>
        <dbReference type="EMBL" id="MBC2601468.1"/>
    </source>
</evidence>
<evidence type="ECO:0000256" key="1">
    <source>
        <dbReference type="SAM" id="MobiDB-lite"/>
    </source>
</evidence>
<evidence type="ECO:0000313" key="3">
    <source>
        <dbReference type="Proteomes" id="UP000525652"/>
    </source>
</evidence>